<protein>
    <submittedName>
        <fullName evidence="1">Uncharacterized protein</fullName>
    </submittedName>
</protein>
<keyword evidence="2" id="KW-1185">Reference proteome</keyword>
<dbReference type="Proteomes" id="UP000271974">
    <property type="component" value="Unassembled WGS sequence"/>
</dbReference>
<evidence type="ECO:0000313" key="1">
    <source>
        <dbReference type="EMBL" id="RUS74751.1"/>
    </source>
</evidence>
<proteinExistence type="predicted"/>
<dbReference type="EMBL" id="RQTK01000802">
    <property type="protein sequence ID" value="RUS74751.1"/>
    <property type="molecule type" value="Genomic_DNA"/>
</dbReference>
<accession>A0A3S1B4C5</accession>
<organism evidence="1 2">
    <name type="scientific">Elysia chlorotica</name>
    <name type="common">Eastern emerald elysia</name>
    <name type="synonym">Sea slug</name>
    <dbReference type="NCBI Taxonomy" id="188477"/>
    <lineage>
        <taxon>Eukaryota</taxon>
        <taxon>Metazoa</taxon>
        <taxon>Spiralia</taxon>
        <taxon>Lophotrochozoa</taxon>
        <taxon>Mollusca</taxon>
        <taxon>Gastropoda</taxon>
        <taxon>Heterobranchia</taxon>
        <taxon>Euthyneura</taxon>
        <taxon>Panpulmonata</taxon>
        <taxon>Sacoglossa</taxon>
        <taxon>Placobranchoidea</taxon>
        <taxon>Plakobranchidae</taxon>
        <taxon>Elysia</taxon>
    </lineage>
</organism>
<sequence>GNLLYKGQCWRPNHQQLHPSHILPEAARPPHTPPTTMQTIYALAALAVLALTVSASPCTDICNGQCALQSAACEFSGIFGNLCATQSAICGQTCAAACNCADTCATQCGGSYATCKGDGSDILNVANCGLNLSVCSATCHAQCQFNTFAGIINALTGGA</sequence>
<name>A0A3S1B4C5_ELYCH</name>
<comment type="caution">
    <text evidence="1">The sequence shown here is derived from an EMBL/GenBank/DDBJ whole genome shotgun (WGS) entry which is preliminary data.</text>
</comment>
<reference evidence="1 2" key="1">
    <citation type="submission" date="2019-01" db="EMBL/GenBank/DDBJ databases">
        <title>A draft genome assembly of the solar-powered sea slug Elysia chlorotica.</title>
        <authorList>
            <person name="Cai H."/>
            <person name="Li Q."/>
            <person name="Fang X."/>
            <person name="Li J."/>
            <person name="Curtis N.E."/>
            <person name="Altenburger A."/>
            <person name="Shibata T."/>
            <person name="Feng M."/>
            <person name="Maeda T."/>
            <person name="Schwartz J.A."/>
            <person name="Shigenobu S."/>
            <person name="Lundholm N."/>
            <person name="Nishiyama T."/>
            <person name="Yang H."/>
            <person name="Hasebe M."/>
            <person name="Li S."/>
            <person name="Pierce S.K."/>
            <person name="Wang J."/>
        </authorList>
    </citation>
    <scope>NUCLEOTIDE SEQUENCE [LARGE SCALE GENOMIC DNA]</scope>
    <source>
        <strain evidence="1">EC2010</strain>
        <tissue evidence="1">Whole organism of an adult</tissue>
    </source>
</reference>
<gene>
    <name evidence="1" type="ORF">EGW08_017480</name>
</gene>
<evidence type="ECO:0000313" key="2">
    <source>
        <dbReference type="Proteomes" id="UP000271974"/>
    </source>
</evidence>
<dbReference type="AlphaFoldDB" id="A0A3S1B4C5"/>
<feature type="non-terminal residue" evidence="1">
    <location>
        <position position="1"/>
    </location>
</feature>